<sequence>MYAFVDRPVTDLGNGDRFALWAMRAWVYALGEGRCPARALGPAFAQMGVSDALADFHATMAILNRQPREKLALAPLGDHHIAEDEAILLALWAAAATGEKIGLQGTLKLMVDVCCAATIWGTLERAAPKLAALDLIPSGVATTEGNRP</sequence>
<dbReference type="AlphaFoldDB" id="A0A239BDP0"/>
<proteinExistence type="predicted"/>
<dbReference type="RefSeq" id="WP_089217596.1">
    <property type="nucleotide sequence ID" value="NZ_FZOS01000001.1"/>
</dbReference>
<evidence type="ECO:0000313" key="2">
    <source>
        <dbReference type="Proteomes" id="UP000198281"/>
    </source>
</evidence>
<dbReference type="Proteomes" id="UP000198281">
    <property type="component" value="Unassembled WGS sequence"/>
</dbReference>
<reference evidence="2" key="1">
    <citation type="submission" date="2017-06" db="EMBL/GenBank/DDBJ databases">
        <authorList>
            <person name="Varghese N."/>
            <person name="Submissions S."/>
        </authorList>
    </citation>
    <scope>NUCLEOTIDE SEQUENCE [LARGE SCALE GENOMIC DNA]</scope>
    <source>
        <strain evidence="2">LNB2</strain>
    </source>
</reference>
<keyword evidence="2" id="KW-1185">Reference proteome</keyword>
<dbReference type="EMBL" id="FZOS01000001">
    <property type="protein sequence ID" value="SNS05204.1"/>
    <property type="molecule type" value="Genomic_DNA"/>
</dbReference>
<name>A0A239BDP0_9SPHN</name>
<evidence type="ECO:0000313" key="1">
    <source>
        <dbReference type="EMBL" id="SNS05204.1"/>
    </source>
</evidence>
<accession>A0A239BDP0</accession>
<organism evidence="1 2">
    <name type="scientific">Edaphosphingomonas laterariae</name>
    <dbReference type="NCBI Taxonomy" id="861865"/>
    <lineage>
        <taxon>Bacteria</taxon>
        <taxon>Pseudomonadati</taxon>
        <taxon>Pseudomonadota</taxon>
        <taxon>Alphaproteobacteria</taxon>
        <taxon>Sphingomonadales</taxon>
        <taxon>Rhizorhabdaceae</taxon>
        <taxon>Edaphosphingomonas</taxon>
    </lineage>
</organism>
<protein>
    <submittedName>
        <fullName evidence="1">Uncharacterized protein</fullName>
    </submittedName>
</protein>
<gene>
    <name evidence="1" type="ORF">SAMN06295912_10145</name>
</gene>
<dbReference type="OrthoDB" id="7360669at2"/>